<feature type="compositionally biased region" description="Basic and acidic residues" evidence="1">
    <location>
        <begin position="11"/>
        <end position="23"/>
    </location>
</feature>
<dbReference type="AlphaFoldDB" id="A0A024GXB7"/>
<gene>
    <name evidence="2" type="ORF">ARTSIC4J27_512</name>
</gene>
<keyword evidence="3" id="KW-1185">Reference proteome</keyword>
<reference evidence="3" key="1">
    <citation type="journal article" date="2014" name="Genome Announc.">
        <title>Genome Sequence of Arthrobacter siccitolerans 4J27, a Xeroprotectant-Producing Desiccation-Tolerant Microorganism.</title>
        <authorList>
            <person name="Manzanera M."/>
            <person name="Santa-Cruz-Calvo L."/>
            <person name="Vilchez J.I."/>
            <person name="Garcia-Fontana C."/>
            <person name="Silva-Castro G.A."/>
            <person name="Calvo C."/>
            <person name="Gonzalez-Lopez J."/>
        </authorList>
    </citation>
    <scope>NUCLEOTIDE SEQUENCE [LARGE SCALE GENOMIC DNA]</scope>
    <source>
        <strain evidence="3">4J27</strain>
    </source>
</reference>
<sequence>MPVHRVNSLDTRPRSRDNEKPGDDDGDASASHINHRCGAWRSVARFVLLMAP</sequence>
<organism evidence="2 3">
    <name type="scientific">Pseudarthrobacter siccitolerans</name>
    <dbReference type="NCBI Taxonomy" id="861266"/>
    <lineage>
        <taxon>Bacteria</taxon>
        <taxon>Bacillati</taxon>
        <taxon>Actinomycetota</taxon>
        <taxon>Actinomycetes</taxon>
        <taxon>Micrococcales</taxon>
        <taxon>Micrococcaceae</taxon>
        <taxon>Pseudarthrobacter</taxon>
    </lineage>
</organism>
<dbReference type="STRING" id="861266.ARTSIC4J27_512"/>
<dbReference type="EMBL" id="CAQI01000028">
    <property type="protein sequence ID" value="CCQ44585.1"/>
    <property type="molecule type" value="Genomic_DNA"/>
</dbReference>
<feature type="region of interest" description="Disordered" evidence="1">
    <location>
        <begin position="1"/>
        <end position="34"/>
    </location>
</feature>
<accession>A0A024GXB7</accession>
<name>A0A024GXB7_9MICC</name>
<evidence type="ECO:0000313" key="3">
    <source>
        <dbReference type="Proteomes" id="UP000035722"/>
    </source>
</evidence>
<protein>
    <submittedName>
        <fullName evidence="2">Uncharacterized protein</fullName>
    </submittedName>
</protein>
<comment type="caution">
    <text evidence="2">The sequence shown here is derived from an EMBL/GenBank/DDBJ whole genome shotgun (WGS) entry which is preliminary data.</text>
</comment>
<dbReference type="Proteomes" id="UP000035722">
    <property type="component" value="Unassembled WGS sequence"/>
</dbReference>
<proteinExistence type="predicted"/>
<evidence type="ECO:0000313" key="2">
    <source>
        <dbReference type="EMBL" id="CCQ44585.1"/>
    </source>
</evidence>
<evidence type="ECO:0000256" key="1">
    <source>
        <dbReference type="SAM" id="MobiDB-lite"/>
    </source>
</evidence>